<protein>
    <submittedName>
        <fullName evidence="1">Uncharacterized protein</fullName>
    </submittedName>
</protein>
<dbReference type="EMBL" id="LAZR01039267">
    <property type="protein sequence ID" value="KKL17416.1"/>
    <property type="molecule type" value="Genomic_DNA"/>
</dbReference>
<gene>
    <name evidence="1" type="ORF">LCGC14_2485790</name>
</gene>
<name>A0A0F9DI56_9ZZZZ</name>
<organism evidence="1">
    <name type="scientific">marine sediment metagenome</name>
    <dbReference type="NCBI Taxonomy" id="412755"/>
    <lineage>
        <taxon>unclassified sequences</taxon>
        <taxon>metagenomes</taxon>
        <taxon>ecological metagenomes</taxon>
    </lineage>
</organism>
<comment type="caution">
    <text evidence="1">The sequence shown here is derived from an EMBL/GenBank/DDBJ whole genome shotgun (WGS) entry which is preliminary data.</text>
</comment>
<dbReference type="AlphaFoldDB" id="A0A0F9DI56"/>
<evidence type="ECO:0000313" key="1">
    <source>
        <dbReference type="EMBL" id="KKL17416.1"/>
    </source>
</evidence>
<proteinExistence type="predicted"/>
<reference evidence="1" key="1">
    <citation type="journal article" date="2015" name="Nature">
        <title>Complex archaea that bridge the gap between prokaryotes and eukaryotes.</title>
        <authorList>
            <person name="Spang A."/>
            <person name="Saw J.H."/>
            <person name="Jorgensen S.L."/>
            <person name="Zaremba-Niedzwiedzka K."/>
            <person name="Martijn J."/>
            <person name="Lind A.E."/>
            <person name="van Eijk R."/>
            <person name="Schleper C."/>
            <person name="Guy L."/>
            <person name="Ettema T.J."/>
        </authorList>
    </citation>
    <scope>NUCLEOTIDE SEQUENCE</scope>
</reference>
<sequence length="43" mass="5155">MTPKKKDKNLIKITHDLWIQMKYVESIKKAKQEVTQRNANEKV</sequence>
<accession>A0A0F9DI56</accession>